<sequence>MSKSKASFDTAIAQDFSVLGLSGRLPAYMADSRVVYNNSLERIMEQKWITMFQSAYESRVDWRRTGFLVFTTIPSFNTTGNTIPRRLSYPQIEINVNTSSLQNGPGIPVPFESLKTKVWWDQ</sequence>
<keyword evidence="1" id="KW-0449">Lipoprotein</keyword>
<gene>
    <name evidence="1" type="ORF">I6H88_09035</name>
</gene>
<evidence type="ECO:0000313" key="2">
    <source>
        <dbReference type="Proteomes" id="UP000595426"/>
    </source>
</evidence>
<proteinExistence type="predicted"/>
<dbReference type="InterPro" id="IPR011990">
    <property type="entry name" value="TPR-like_helical_dom_sf"/>
</dbReference>
<keyword evidence="2" id="KW-1185">Reference proteome</keyword>
<dbReference type="Pfam" id="PF12741">
    <property type="entry name" value="SusD-like"/>
    <property type="match status" value="1"/>
</dbReference>
<organism evidence="1 2">
    <name type="scientific">Elizabethkingia bruuniana</name>
    <dbReference type="NCBI Taxonomy" id="1756149"/>
    <lineage>
        <taxon>Bacteria</taxon>
        <taxon>Pseudomonadati</taxon>
        <taxon>Bacteroidota</taxon>
        <taxon>Flavobacteriia</taxon>
        <taxon>Flavobacteriales</taxon>
        <taxon>Weeksellaceae</taxon>
        <taxon>Elizabethkingia</taxon>
    </lineage>
</organism>
<dbReference type="InterPro" id="IPR024302">
    <property type="entry name" value="SusD-like"/>
</dbReference>
<dbReference type="AlphaFoldDB" id="A0A7T7V2J6"/>
<evidence type="ECO:0000313" key="1">
    <source>
        <dbReference type="EMBL" id="QQN60697.1"/>
    </source>
</evidence>
<accession>A0A7T7V2J6</accession>
<dbReference type="Gene3D" id="1.25.40.390">
    <property type="match status" value="1"/>
</dbReference>
<dbReference type="OrthoDB" id="725917at2"/>
<name>A0A7T7V2J6_9FLAO</name>
<reference evidence="1 2" key="1">
    <citation type="submission" date="2020-12" db="EMBL/GenBank/DDBJ databases">
        <title>FDA dAtabase for Regulatory Grade micrObial Sequences (FDA-ARGOS): Supporting development and validation of Infectious Disease Dx tests.</title>
        <authorList>
            <person name="Kerrigan L."/>
            <person name="Long C."/>
            <person name="Tallon L."/>
            <person name="Sadzewicz L."/>
            <person name="Zhao X."/>
            <person name="Boylan J."/>
            <person name="Ott S."/>
            <person name="Bowen H."/>
            <person name="Vavikolanu K."/>
            <person name="Mehta A."/>
            <person name="Aluvathingal J."/>
            <person name="Nadendla S."/>
            <person name="Yan Y."/>
            <person name="Sichtig H."/>
        </authorList>
    </citation>
    <scope>NUCLEOTIDE SEQUENCE [LARGE SCALE GENOMIC DNA]</scope>
    <source>
        <strain evidence="1 2">FDAARGOS_1031</strain>
    </source>
</reference>
<dbReference type="EMBL" id="CP067018">
    <property type="protein sequence ID" value="QQN60697.1"/>
    <property type="molecule type" value="Genomic_DNA"/>
</dbReference>
<dbReference type="RefSeq" id="WP_034871654.1">
    <property type="nucleotide sequence ID" value="NZ_CP067018.1"/>
</dbReference>
<dbReference type="SUPFAM" id="SSF48452">
    <property type="entry name" value="TPR-like"/>
    <property type="match status" value="1"/>
</dbReference>
<dbReference type="Proteomes" id="UP000595426">
    <property type="component" value="Chromosome"/>
</dbReference>
<protein>
    <submittedName>
        <fullName evidence="1">SusD/RagB family nutrient-binding outer membrane lipoprotein</fullName>
    </submittedName>
</protein>
<dbReference type="KEGG" id="egm:AYC65_19005"/>